<feature type="coiled-coil region" evidence="2">
    <location>
        <begin position="161"/>
        <end position="244"/>
    </location>
</feature>
<dbReference type="HOGENOM" id="CLU_085499_0_0_1"/>
<dbReference type="OMA" id="KSWFLLH"/>
<accession>B4N4U6</accession>
<dbReference type="eggNOG" id="ENOG502QRS9">
    <property type="taxonomic scope" value="Eukaryota"/>
</dbReference>
<sequence length="296" mass="33058">MFGNLKKKLSNVIQEGIVISESLQQQYRQRVSSSSGASGAGTPTSPTTPTTTPLGYNDSLSASSRRSSSLSLSGQFQLADGVPTNLNVAAGCNLLAKYEDDWQQIHVANEENAGRAAQVAKQISAVQDRASGQRKVINELNHCLSGIPSLIVKLQASAKTLESLEQMGELLELELEKLEDLCEECELQELMLEKQFELSRHKQKKLNELEQYRQQIAAQHQAKIQDHEQRLRQLQKERQAVFDDAFRCDMEEFKQKGQLTKLQPAPKDINKLALEEVILEPNEVEAKDALEQFLNG</sequence>
<dbReference type="GO" id="GO:0007614">
    <property type="term" value="P:short-term memory"/>
    <property type="evidence" value="ECO:0007669"/>
    <property type="project" value="EnsemblMetazoa"/>
</dbReference>
<dbReference type="GO" id="GO:0048047">
    <property type="term" value="P:mating behavior, sex discrimination"/>
    <property type="evidence" value="ECO:0007669"/>
    <property type="project" value="EnsemblMetazoa"/>
</dbReference>
<dbReference type="GO" id="GO:0045963">
    <property type="term" value="P:negative regulation of dopamine metabolic process"/>
    <property type="evidence" value="ECO:0007669"/>
    <property type="project" value="EnsemblMetazoa"/>
</dbReference>
<dbReference type="FunCoup" id="B4N4U6">
    <property type="interactions" value="29"/>
</dbReference>
<dbReference type="GO" id="GO:0008344">
    <property type="term" value="P:adult locomotory behavior"/>
    <property type="evidence" value="ECO:0007669"/>
    <property type="project" value="EnsemblMetazoa"/>
</dbReference>
<dbReference type="AlphaFoldDB" id="B4N4U6"/>
<comment type="similarity">
    <text evidence="1">Belongs to the dysbindin family.</text>
</comment>
<protein>
    <submittedName>
        <fullName evidence="4">GK20446</fullName>
    </submittedName>
</protein>
<dbReference type="GO" id="GO:0008355">
    <property type="term" value="P:olfactory learning"/>
    <property type="evidence" value="ECO:0007669"/>
    <property type="project" value="EnsemblMetazoa"/>
</dbReference>
<keyword evidence="5" id="KW-1185">Reference proteome</keyword>
<dbReference type="GO" id="GO:0007616">
    <property type="term" value="P:long-term memory"/>
    <property type="evidence" value="ECO:0007669"/>
    <property type="project" value="EnsemblMetazoa"/>
</dbReference>
<dbReference type="OrthoDB" id="2445127at2759"/>
<evidence type="ECO:0000313" key="5">
    <source>
        <dbReference type="Proteomes" id="UP000007798"/>
    </source>
</evidence>
<evidence type="ECO:0000313" key="4">
    <source>
        <dbReference type="EMBL" id="EDW79385.1"/>
    </source>
</evidence>
<dbReference type="GO" id="GO:0036466">
    <property type="term" value="P:synaptic vesicle recycling via endosome"/>
    <property type="evidence" value="ECO:0007669"/>
    <property type="project" value="EnsemblMetazoa"/>
</dbReference>
<dbReference type="GO" id="GO:0008057">
    <property type="term" value="P:eye pigment granule organization"/>
    <property type="evidence" value="ECO:0007669"/>
    <property type="project" value="EnsemblMetazoa"/>
</dbReference>
<proteinExistence type="inferred from homology"/>
<dbReference type="EMBL" id="CH964101">
    <property type="protein sequence ID" value="EDW79385.1"/>
    <property type="molecule type" value="Genomic_DNA"/>
</dbReference>
<keyword evidence="2" id="KW-0175">Coiled coil</keyword>
<dbReference type="GO" id="GO:0048167">
    <property type="term" value="P:regulation of synaptic plasticity"/>
    <property type="evidence" value="ECO:0007669"/>
    <property type="project" value="EnsemblMetazoa"/>
</dbReference>
<dbReference type="GO" id="GO:0098527">
    <property type="term" value="C:neuromuscular junction of somatic muscle"/>
    <property type="evidence" value="ECO:0007669"/>
    <property type="project" value="EnsemblMetazoa"/>
</dbReference>
<evidence type="ECO:0000256" key="2">
    <source>
        <dbReference type="SAM" id="Coils"/>
    </source>
</evidence>
<gene>
    <name evidence="4" type="primary">Dwil\GK20446</name>
    <name evidence="4" type="ORF">Dwil_GK20446</name>
</gene>
<evidence type="ECO:0000256" key="3">
    <source>
        <dbReference type="SAM" id="MobiDB-lite"/>
    </source>
</evidence>
<dbReference type="GO" id="GO:0031083">
    <property type="term" value="C:BLOC-1 complex"/>
    <property type="evidence" value="ECO:0007669"/>
    <property type="project" value="EnsemblMetazoa"/>
</dbReference>
<dbReference type="GO" id="GO:0008021">
    <property type="term" value="C:synaptic vesicle"/>
    <property type="evidence" value="ECO:0007669"/>
    <property type="project" value="EnsemblMetazoa"/>
</dbReference>
<dbReference type="PhylomeDB" id="B4N4U6"/>
<dbReference type="GO" id="GO:0051968">
    <property type="term" value="P:positive regulation of synaptic transmission, glutamatergic"/>
    <property type="evidence" value="ECO:0007669"/>
    <property type="project" value="EnsemblMetazoa"/>
</dbReference>
<dbReference type="Proteomes" id="UP000007798">
    <property type="component" value="Unassembled WGS sequence"/>
</dbReference>
<feature type="region of interest" description="Disordered" evidence="3">
    <location>
        <begin position="29"/>
        <end position="62"/>
    </location>
</feature>
<dbReference type="InterPro" id="IPR007531">
    <property type="entry name" value="Dysbindin"/>
</dbReference>
<dbReference type="GO" id="GO:1900073">
    <property type="term" value="P:regulation of neuromuscular synaptic transmission"/>
    <property type="evidence" value="ECO:0007669"/>
    <property type="project" value="EnsemblMetazoa"/>
</dbReference>
<dbReference type="SMR" id="B4N4U6"/>
<reference evidence="4 5" key="1">
    <citation type="journal article" date="2007" name="Nature">
        <title>Evolution of genes and genomes on the Drosophila phylogeny.</title>
        <authorList>
            <consortium name="Drosophila 12 Genomes Consortium"/>
            <person name="Clark A.G."/>
            <person name="Eisen M.B."/>
            <person name="Smith D.R."/>
            <person name="Bergman C.M."/>
            <person name="Oliver B."/>
            <person name="Markow T.A."/>
            <person name="Kaufman T.C."/>
            <person name="Kellis M."/>
            <person name="Gelbart W."/>
            <person name="Iyer V.N."/>
            <person name="Pollard D.A."/>
            <person name="Sackton T.B."/>
            <person name="Larracuente A.M."/>
            <person name="Singh N.D."/>
            <person name="Abad J.P."/>
            <person name="Abt D.N."/>
            <person name="Adryan B."/>
            <person name="Aguade M."/>
            <person name="Akashi H."/>
            <person name="Anderson W.W."/>
            <person name="Aquadro C.F."/>
            <person name="Ardell D.H."/>
            <person name="Arguello R."/>
            <person name="Artieri C.G."/>
            <person name="Barbash D.A."/>
            <person name="Barker D."/>
            <person name="Barsanti P."/>
            <person name="Batterham P."/>
            <person name="Batzoglou S."/>
            <person name="Begun D."/>
            <person name="Bhutkar A."/>
            <person name="Blanco E."/>
            <person name="Bosak S.A."/>
            <person name="Bradley R.K."/>
            <person name="Brand A.D."/>
            <person name="Brent M.R."/>
            <person name="Brooks A.N."/>
            <person name="Brown R.H."/>
            <person name="Butlin R.K."/>
            <person name="Caggese C."/>
            <person name="Calvi B.R."/>
            <person name="Bernardo de Carvalho A."/>
            <person name="Caspi A."/>
            <person name="Castrezana S."/>
            <person name="Celniker S.E."/>
            <person name="Chang J.L."/>
            <person name="Chapple C."/>
            <person name="Chatterji S."/>
            <person name="Chinwalla A."/>
            <person name="Civetta A."/>
            <person name="Clifton S.W."/>
            <person name="Comeron J.M."/>
            <person name="Costello J.C."/>
            <person name="Coyne J.A."/>
            <person name="Daub J."/>
            <person name="David R.G."/>
            <person name="Delcher A.L."/>
            <person name="Delehaunty K."/>
            <person name="Do C.B."/>
            <person name="Ebling H."/>
            <person name="Edwards K."/>
            <person name="Eickbush T."/>
            <person name="Evans J.D."/>
            <person name="Filipski A."/>
            <person name="Findeiss S."/>
            <person name="Freyhult E."/>
            <person name="Fulton L."/>
            <person name="Fulton R."/>
            <person name="Garcia A.C."/>
            <person name="Gardiner A."/>
            <person name="Garfield D.A."/>
            <person name="Garvin B.E."/>
            <person name="Gibson G."/>
            <person name="Gilbert D."/>
            <person name="Gnerre S."/>
            <person name="Godfrey J."/>
            <person name="Good R."/>
            <person name="Gotea V."/>
            <person name="Gravely B."/>
            <person name="Greenberg A.J."/>
            <person name="Griffiths-Jones S."/>
            <person name="Gross S."/>
            <person name="Guigo R."/>
            <person name="Gustafson E.A."/>
            <person name="Haerty W."/>
            <person name="Hahn M.W."/>
            <person name="Halligan D.L."/>
            <person name="Halpern A.L."/>
            <person name="Halter G.M."/>
            <person name="Han M.V."/>
            <person name="Heger A."/>
            <person name="Hillier L."/>
            <person name="Hinrichs A.S."/>
            <person name="Holmes I."/>
            <person name="Hoskins R.A."/>
            <person name="Hubisz M.J."/>
            <person name="Hultmark D."/>
            <person name="Huntley M.A."/>
            <person name="Jaffe D.B."/>
            <person name="Jagadeeshan S."/>
            <person name="Jeck W.R."/>
            <person name="Johnson J."/>
            <person name="Jones C.D."/>
            <person name="Jordan W.C."/>
            <person name="Karpen G.H."/>
            <person name="Kataoka E."/>
            <person name="Keightley P.D."/>
            <person name="Kheradpour P."/>
            <person name="Kirkness E.F."/>
            <person name="Koerich L.B."/>
            <person name="Kristiansen K."/>
            <person name="Kudrna D."/>
            <person name="Kulathinal R.J."/>
            <person name="Kumar S."/>
            <person name="Kwok R."/>
            <person name="Lander E."/>
            <person name="Langley C.H."/>
            <person name="Lapoint R."/>
            <person name="Lazzaro B.P."/>
            <person name="Lee S.J."/>
            <person name="Levesque L."/>
            <person name="Li R."/>
            <person name="Lin C.F."/>
            <person name="Lin M.F."/>
            <person name="Lindblad-Toh K."/>
            <person name="Llopart A."/>
            <person name="Long M."/>
            <person name="Low L."/>
            <person name="Lozovsky E."/>
            <person name="Lu J."/>
            <person name="Luo M."/>
            <person name="Machado C.A."/>
            <person name="Makalowski W."/>
            <person name="Marzo M."/>
            <person name="Matsuda M."/>
            <person name="Matzkin L."/>
            <person name="McAllister B."/>
            <person name="McBride C.S."/>
            <person name="McKernan B."/>
            <person name="McKernan K."/>
            <person name="Mendez-Lago M."/>
            <person name="Minx P."/>
            <person name="Mollenhauer M.U."/>
            <person name="Montooth K."/>
            <person name="Mount S.M."/>
            <person name="Mu X."/>
            <person name="Myers E."/>
            <person name="Negre B."/>
            <person name="Newfeld S."/>
            <person name="Nielsen R."/>
            <person name="Noor M.A."/>
            <person name="O'Grady P."/>
            <person name="Pachter L."/>
            <person name="Papaceit M."/>
            <person name="Parisi M.J."/>
            <person name="Parisi M."/>
            <person name="Parts L."/>
            <person name="Pedersen J.S."/>
            <person name="Pesole G."/>
            <person name="Phillippy A.M."/>
            <person name="Ponting C.P."/>
            <person name="Pop M."/>
            <person name="Porcelli D."/>
            <person name="Powell J.R."/>
            <person name="Prohaska S."/>
            <person name="Pruitt K."/>
            <person name="Puig M."/>
            <person name="Quesneville H."/>
            <person name="Ram K.R."/>
            <person name="Rand D."/>
            <person name="Rasmussen M.D."/>
            <person name="Reed L.K."/>
            <person name="Reenan R."/>
            <person name="Reily A."/>
            <person name="Remington K.A."/>
            <person name="Rieger T.T."/>
            <person name="Ritchie M.G."/>
            <person name="Robin C."/>
            <person name="Rogers Y.H."/>
            <person name="Rohde C."/>
            <person name="Rozas J."/>
            <person name="Rubenfield M.J."/>
            <person name="Ruiz A."/>
            <person name="Russo S."/>
            <person name="Salzberg S.L."/>
            <person name="Sanchez-Gracia A."/>
            <person name="Saranga D.J."/>
            <person name="Sato H."/>
            <person name="Schaeffer S.W."/>
            <person name="Schatz M.C."/>
            <person name="Schlenke T."/>
            <person name="Schwartz R."/>
            <person name="Segarra C."/>
            <person name="Singh R.S."/>
            <person name="Sirot L."/>
            <person name="Sirota M."/>
            <person name="Sisneros N.B."/>
            <person name="Smith C.D."/>
            <person name="Smith T.F."/>
            <person name="Spieth J."/>
            <person name="Stage D.E."/>
            <person name="Stark A."/>
            <person name="Stephan W."/>
            <person name="Strausberg R.L."/>
            <person name="Strempel S."/>
            <person name="Sturgill D."/>
            <person name="Sutton G."/>
            <person name="Sutton G.G."/>
            <person name="Tao W."/>
            <person name="Teichmann S."/>
            <person name="Tobari Y.N."/>
            <person name="Tomimura Y."/>
            <person name="Tsolas J.M."/>
            <person name="Valente V.L."/>
            <person name="Venter E."/>
            <person name="Venter J.C."/>
            <person name="Vicario S."/>
            <person name="Vieira F.G."/>
            <person name="Vilella A.J."/>
            <person name="Villasante A."/>
            <person name="Walenz B."/>
            <person name="Wang J."/>
            <person name="Wasserman M."/>
            <person name="Watts T."/>
            <person name="Wilson D."/>
            <person name="Wilson R.K."/>
            <person name="Wing R.A."/>
            <person name="Wolfner M.F."/>
            <person name="Wong A."/>
            <person name="Wong G.K."/>
            <person name="Wu C.I."/>
            <person name="Wu G."/>
            <person name="Yamamoto D."/>
            <person name="Yang H.P."/>
            <person name="Yang S.P."/>
            <person name="Yorke J.A."/>
            <person name="Yoshida K."/>
            <person name="Zdobnov E."/>
            <person name="Zhang P."/>
            <person name="Zhang Y."/>
            <person name="Zimin A.V."/>
            <person name="Baldwin J."/>
            <person name="Abdouelleil A."/>
            <person name="Abdulkadir J."/>
            <person name="Abebe A."/>
            <person name="Abera B."/>
            <person name="Abreu J."/>
            <person name="Acer S.C."/>
            <person name="Aftuck L."/>
            <person name="Alexander A."/>
            <person name="An P."/>
            <person name="Anderson E."/>
            <person name="Anderson S."/>
            <person name="Arachi H."/>
            <person name="Azer M."/>
            <person name="Bachantsang P."/>
            <person name="Barry A."/>
            <person name="Bayul T."/>
            <person name="Berlin A."/>
            <person name="Bessette D."/>
            <person name="Bloom T."/>
            <person name="Blye J."/>
            <person name="Boguslavskiy L."/>
            <person name="Bonnet C."/>
            <person name="Boukhgalter B."/>
            <person name="Bourzgui I."/>
            <person name="Brown A."/>
            <person name="Cahill P."/>
            <person name="Channer S."/>
            <person name="Cheshatsang Y."/>
            <person name="Chuda L."/>
            <person name="Citroen M."/>
            <person name="Collymore A."/>
            <person name="Cooke P."/>
            <person name="Costello M."/>
            <person name="D'Aco K."/>
            <person name="Daza R."/>
            <person name="De Haan G."/>
            <person name="DeGray S."/>
            <person name="DeMaso C."/>
            <person name="Dhargay N."/>
            <person name="Dooley K."/>
            <person name="Dooley E."/>
            <person name="Doricent M."/>
            <person name="Dorje P."/>
            <person name="Dorjee K."/>
            <person name="Dupes A."/>
            <person name="Elong R."/>
            <person name="Falk J."/>
            <person name="Farina A."/>
            <person name="Faro S."/>
            <person name="Ferguson D."/>
            <person name="Fisher S."/>
            <person name="Foley C.D."/>
            <person name="Franke A."/>
            <person name="Friedrich D."/>
            <person name="Gadbois L."/>
            <person name="Gearin G."/>
            <person name="Gearin C.R."/>
            <person name="Giannoukos G."/>
            <person name="Goode T."/>
            <person name="Graham J."/>
            <person name="Grandbois E."/>
            <person name="Grewal S."/>
            <person name="Gyaltsen K."/>
            <person name="Hafez N."/>
            <person name="Hagos B."/>
            <person name="Hall J."/>
            <person name="Henson C."/>
            <person name="Hollinger A."/>
            <person name="Honan T."/>
            <person name="Huard M.D."/>
            <person name="Hughes L."/>
            <person name="Hurhula B."/>
            <person name="Husby M.E."/>
            <person name="Kamat A."/>
            <person name="Kanga B."/>
            <person name="Kashin S."/>
            <person name="Khazanovich D."/>
            <person name="Kisner P."/>
            <person name="Lance K."/>
            <person name="Lara M."/>
            <person name="Lee W."/>
            <person name="Lennon N."/>
            <person name="Letendre F."/>
            <person name="LeVine R."/>
            <person name="Lipovsky A."/>
            <person name="Liu X."/>
            <person name="Liu J."/>
            <person name="Liu S."/>
            <person name="Lokyitsang T."/>
            <person name="Lokyitsang Y."/>
            <person name="Lubonja R."/>
            <person name="Lui A."/>
            <person name="MacDonald P."/>
            <person name="Magnisalis V."/>
            <person name="Maru K."/>
            <person name="Matthews C."/>
            <person name="McCusker W."/>
            <person name="McDonough S."/>
            <person name="Mehta T."/>
            <person name="Meldrim J."/>
            <person name="Meneus L."/>
            <person name="Mihai O."/>
            <person name="Mihalev A."/>
            <person name="Mihova T."/>
            <person name="Mittelman R."/>
            <person name="Mlenga V."/>
            <person name="Montmayeur A."/>
            <person name="Mulrain L."/>
            <person name="Navidi A."/>
            <person name="Naylor J."/>
            <person name="Negash T."/>
            <person name="Nguyen T."/>
            <person name="Nguyen N."/>
            <person name="Nicol R."/>
            <person name="Norbu C."/>
            <person name="Norbu N."/>
            <person name="Novod N."/>
            <person name="O'Neill B."/>
            <person name="Osman S."/>
            <person name="Markiewicz E."/>
            <person name="Oyono O.L."/>
            <person name="Patti C."/>
            <person name="Phunkhang P."/>
            <person name="Pierre F."/>
            <person name="Priest M."/>
            <person name="Raghuraman S."/>
            <person name="Rege F."/>
            <person name="Reyes R."/>
            <person name="Rise C."/>
            <person name="Rogov P."/>
            <person name="Ross K."/>
            <person name="Ryan E."/>
            <person name="Settipalli S."/>
            <person name="Shea T."/>
            <person name="Sherpa N."/>
            <person name="Shi L."/>
            <person name="Shih D."/>
            <person name="Sparrow T."/>
            <person name="Spaulding J."/>
            <person name="Stalker J."/>
            <person name="Stange-Thomann N."/>
            <person name="Stavropoulos S."/>
            <person name="Stone C."/>
            <person name="Strader C."/>
            <person name="Tesfaye S."/>
            <person name="Thomson T."/>
            <person name="Thoulutsang Y."/>
            <person name="Thoulutsang D."/>
            <person name="Topham K."/>
            <person name="Topping I."/>
            <person name="Tsamla T."/>
            <person name="Vassiliev H."/>
            <person name="Vo A."/>
            <person name="Wangchuk T."/>
            <person name="Wangdi T."/>
            <person name="Weiand M."/>
            <person name="Wilkinson J."/>
            <person name="Wilson A."/>
            <person name="Yadav S."/>
            <person name="Young G."/>
            <person name="Yu Q."/>
            <person name="Zembek L."/>
            <person name="Zhong D."/>
            <person name="Zimmer A."/>
            <person name="Zwirko Z."/>
            <person name="Jaffe D.B."/>
            <person name="Alvarez P."/>
            <person name="Brockman W."/>
            <person name="Butler J."/>
            <person name="Chin C."/>
            <person name="Gnerre S."/>
            <person name="Grabherr M."/>
            <person name="Kleber M."/>
            <person name="Mauceli E."/>
            <person name="MacCallum I."/>
        </authorList>
    </citation>
    <scope>NUCLEOTIDE SEQUENCE [LARGE SCALE GENOMIC DNA]</scope>
    <source>
        <strain evidence="5">Tucson 14030-0811.24</strain>
    </source>
</reference>
<dbReference type="GO" id="GO:0050807">
    <property type="term" value="P:regulation of synapse organization"/>
    <property type="evidence" value="ECO:0007669"/>
    <property type="project" value="EnsemblMetazoa"/>
</dbReference>
<dbReference type="InParanoid" id="B4N4U6"/>
<dbReference type="KEGG" id="dwi:6645887"/>
<name>B4N4U6_DROWI</name>
<evidence type="ECO:0000256" key="1">
    <source>
        <dbReference type="ARBA" id="ARBA00008686"/>
    </source>
</evidence>
<organism evidence="5">
    <name type="scientific">Drosophila willistoni</name>
    <name type="common">Fruit fly</name>
    <dbReference type="NCBI Taxonomy" id="7260"/>
    <lineage>
        <taxon>Eukaryota</taxon>
        <taxon>Metazoa</taxon>
        <taxon>Ecdysozoa</taxon>
        <taxon>Arthropoda</taxon>
        <taxon>Hexapoda</taxon>
        <taxon>Insecta</taxon>
        <taxon>Pterygota</taxon>
        <taxon>Neoptera</taxon>
        <taxon>Endopterygota</taxon>
        <taxon>Diptera</taxon>
        <taxon>Brachycera</taxon>
        <taxon>Muscomorpha</taxon>
        <taxon>Ephydroidea</taxon>
        <taxon>Drosophilidae</taxon>
        <taxon>Drosophila</taxon>
        <taxon>Sophophora</taxon>
    </lineage>
</organism>
<dbReference type="PANTHER" id="PTHR16294">
    <property type="entry name" value="DYSTROBREVIN BINDING PROTEIN 1 DYSBINDIN"/>
    <property type="match status" value="1"/>
</dbReference>
<dbReference type="PANTHER" id="PTHR16294:SF6">
    <property type="entry name" value="DYNAMIN N-TERMINAL DOMAIN-CONTAINING PROTEIN"/>
    <property type="match status" value="1"/>
</dbReference>
<dbReference type="STRING" id="7260.B4N4U6"/>